<evidence type="ECO:0000259" key="11">
    <source>
        <dbReference type="PROSITE" id="PS51194"/>
    </source>
</evidence>
<dbReference type="OrthoDB" id="9804086at2"/>
<reference evidence="12 13" key="1">
    <citation type="journal article" date="2014" name="ISME J.">
        <title>Candidatus Competibacter-lineage genomes retrieved from metagenomes reveal functional metabolic diversity.</title>
        <authorList>
            <person name="McIlroy S.J."/>
            <person name="Albertsen M."/>
            <person name="Andresen E.K."/>
            <person name="Saunders A.M."/>
            <person name="Kristiansen R."/>
            <person name="Stokholm-Bjerregaard M."/>
            <person name="Nielsen K.L."/>
            <person name="Nielsen P.H."/>
        </authorList>
    </citation>
    <scope>NUCLEOTIDE SEQUENCE [LARGE SCALE GENOMIC DNA]</scope>
    <source>
        <strain evidence="12 13">Run_B_J11</strain>
    </source>
</reference>
<dbReference type="Pfam" id="PF04851">
    <property type="entry name" value="ResIII"/>
    <property type="match status" value="1"/>
</dbReference>
<dbReference type="PRINTS" id="PR00851">
    <property type="entry name" value="XRODRMPGMNTB"/>
</dbReference>
<evidence type="ECO:0000256" key="1">
    <source>
        <dbReference type="ARBA" id="ARBA00006637"/>
    </source>
</evidence>
<dbReference type="GO" id="GO:0043138">
    <property type="term" value="F:3'-5' DNA helicase activity"/>
    <property type="evidence" value="ECO:0007669"/>
    <property type="project" value="UniProtKB-EC"/>
</dbReference>
<dbReference type="PANTHER" id="PTHR11274:SF0">
    <property type="entry name" value="GENERAL TRANSCRIPTION AND DNA REPAIR FACTOR IIH HELICASE SUBUNIT XPB"/>
    <property type="match status" value="1"/>
</dbReference>
<evidence type="ECO:0000259" key="10">
    <source>
        <dbReference type="PROSITE" id="PS51192"/>
    </source>
</evidence>
<dbReference type="InterPro" id="IPR014001">
    <property type="entry name" value="Helicase_ATP-bd"/>
</dbReference>
<evidence type="ECO:0000256" key="3">
    <source>
        <dbReference type="ARBA" id="ARBA00022801"/>
    </source>
</evidence>
<dbReference type="PROSITE" id="PS51194">
    <property type="entry name" value="HELICASE_CTER"/>
    <property type="match status" value="1"/>
</dbReference>
<keyword evidence="13" id="KW-1185">Reference proteome</keyword>
<dbReference type="SMART" id="SM00490">
    <property type="entry name" value="HELICc"/>
    <property type="match status" value="1"/>
</dbReference>
<feature type="domain" description="Helicase C-terminal" evidence="11">
    <location>
        <begin position="410"/>
        <end position="559"/>
    </location>
</feature>
<dbReference type="GO" id="GO:0016787">
    <property type="term" value="F:hydrolase activity"/>
    <property type="evidence" value="ECO:0007669"/>
    <property type="project" value="UniProtKB-KW"/>
</dbReference>
<feature type="domain" description="Helicase ATP-binding" evidence="10">
    <location>
        <begin position="203"/>
        <end position="359"/>
    </location>
</feature>
<name>A0A7U7G7V8_9GAMM</name>
<evidence type="ECO:0000256" key="6">
    <source>
        <dbReference type="ARBA" id="ARBA00023235"/>
    </source>
</evidence>
<dbReference type="PANTHER" id="PTHR11274">
    <property type="entry name" value="RAD25/XP-B DNA REPAIR HELICASE"/>
    <property type="match status" value="1"/>
</dbReference>
<dbReference type="AlphaFoldDB" id="A0A7U7G7V8"/>
<evidence type="ECO:0000256" key="7">
    <source>
        <dbReference type="ARBA" id="ARBA00034617"/>
    </source>
</evidence>
<dbReference type="Proteomes" id="UP000019184">
    <property type="component" value="Unassembled WGS sequence"/>
</dbReference>
<dbReference type="EMBL" id="CBTK010000004">
    <property type="protein sequence ID" value="CDH43105.1"/>
    <property type="molecule type" value="Genomic_DNA"/>
</dbReference>
<evidence type="ECO:0000256" key="8">
    <source>
        <dbReference type="ARBA" id="ARBA00034808"/>
    </source>
</evidence>
<dbReference type="SUPFAM" id="SSF52540">
    <property type="entry name" value="P-loop containing nucleoside triphosphate hydrolases"/>
    <property type="match status" value="1"/>
</dbReference>
<proteinExistence type="inferred from homology"/>
<dbReference type="Pfam" id="PF13625">
    <property type="entry name" value="Helicase_C_3"/>
    <property type="match status" value="1"/>
</dbReference>
<dbReference type="InterPro" id="IPR050615">
    <property type="entry name" value="ATP-dep_DNA_Helicase"/>
</dbReference>
<dbReference type="RefSeq" id="WP_034430034.1">
    <property type="nucleotide sequence ID" value="NZ_CBTK010000004.1"/>
</dbReference>
<dbReference type="NCBIfam" id="NF045503">
    <property type="entry name" value="repair_heli_XPB"/>
    <property type="match status" value="1"/>
</dbReference>
<evidence type="ECO:0000256" key="9">
    <source>
        <dbReference type="ARBA" id="ARBA00048988"/>
    </source>
</evidence>
<gene>
    <name evidence="12" type="ORF">BN874_1010012</name>
</gene>
<evidence type="ECO:0000313" key="13">
    <source>
        <dbReference type="Proteomes" id="UP000019184"/>
    </source>
</evidence>
<evidence type="ECO:0000256" key="2">
    <source>
        <dbReference type="ARBA" id="ARBA00022741"/>
    </source>
</evidence>
<dbReference type="Gene3D" id="3.40.50.300">
    <property type="entry name" value="P-loop containing nucleotide triphosphate hydrolases"/>
    <property type="match status" value="2"/>
</dbReference>
<dbReference type="SMART" id="SM00487">
    <property type="entry name" value="DEXDc"/>
    <property type="match status" value="1"/>
</dbReference>
<comment type="catalytic activity">
    <reaction evidence="7">
        <text>Couples ATP hydrolysis with the unwinding of duplex DNA by translocating in the 3'-5' direction.</text>
        <dbReference type="EC" id="5.6.2.4"/>
    </reaction>
</comment>
<dbReference type="InterPro" id="IPR001650">
    <property type="entry name" value="Helicase_C-like"/>
</dbReference>
<dbReference type="GO" id="GO:0003677">
    <property type="term" value="F:DNA binding"/>
    <property type="evidence" value="ECO:0007669"/>
    <property type="project" value="InterPro"/>
</dbReference>
<keyword evidence="4 12" id="KW-0347">Helicase</keyword>
<protein>
    <recommendedName>
        <fullName evidence="8">DNA 3'-5' helicase</fullName>
        <ecNumber evidence="8">5.6.2.4</ecNumber>
    </recommendedName>
</protein>
<dbReference type="Pfam" id="PF16203">
    <property type="entry name" value="ERCC3_RAD25_C"/>
    <property type="match status" value="1"/>
</dbReference>
<accession>A0A7U7G7V8</accession>
<keyword evidence="3" id="KW-0378">Hydrolase</keyword>
<keyword evidence="6" id="KW-0413">Isomerase</keyword>
<organism evidence="12 13">
    <name type="scientific">Candidatus Contendobacter odensis Run_B_J11</name>
    <dbReference type="NCBI Taxonomy" id="1400861"/>
    <lineage>
        <taxon>Bacteria</taxon>
        <taxon>Pseudomonadati</taxon>
        <taxon>Pseudomonadota</taxon>
        <taxon>Gammaproteobacteria</taxon>
        <taxon>Candidatus Competibacteraceae</taxon>
        <taxon>Candidatus Contendibacter</taxon>
    </lineage>
</organism>
<dbReference type="InterPro" id="IPR027417">
    <property type="entry name" value="P-loop_NTPase"/>
</dbReference>
<dbReference type="GO" id="GO:0005524">
    <property type="term" value="F:ATP binding"/>
    <property type="evidence" value="ECO:0007669"/>
    <property type="project" value="UniProtKB-KW"/>
</dbReference>
<sequence>MNDYIPENPLIVQSDHTVLLEVHTPRSEAAREAMTPFAELIKSPEHIHTYRITPLSIWNARAAGLNTGSMIAVLRQYAKYPVPEGVAQEIEALGRRYGLAVIERDADGLILRVADAALAELLARERKVAPLLGERLEDQVFRIRLGVRGLLKQALVNAGYPADDLAGYSEGQQLPVTLRTLSGNGESFVVRGYQREAAAAFYQDGQARGGSGVIVLPCGAGKTIVGMATMALVQENTLILTTSQTSMEQWRRELLDKTDLPADAIAEYSSQHKNTGPVTLATYQMLTYRPSRDAEFVHFGLFHARAWGLIIYDEVHLLPAPVFRVTAELQSRRRLGLTATLIREDGLESDVFALIGPKRYDVPWRELEGQGFIAAADCTEIRVAQTPERDMEYALAPRRNQFRVAAENPRKQQVVAELLKQEAGHRILIIGEFITQVEELAAATGFPLLTGKTAQLERERLYQAFRERTVPGLVLSRVGNFAVDLPDADVLIQVSGRYGSRQEEAQRLGRVLRPKKDGRRARFYTVVSLRTCEEDFARHRQLFLTEQGYSYRIEMRDNA</sequence>
<dbReference type="CDD" id="cd18789">
    <property type="entry name" value="SF2_C_XPB"/>
    <property type="match status" value="1"/>
</dbReference>
<dbReference type="PROSITE" id="PS51192">
    <property type="entry name" value="HELICASE_ATP_BIND_1"/>
    <property type="match status" value="1"/>
</dbReference>
<keyword evidence="2" id="KW-0547">Nucleotide-binding</keyword>
<dbReference type="EC" id="5.6.2.4" evidence="8"/>
<evidence type="ECO:0000313" key="12">
    <source>
        <dbReference type="EMBL" id="CDH43105.1"/>
    </source>
</evidence>
<comment type="similarity">
    <text evidence="1">Belongs to the helicase family. RAD25/XPB subfamily.</text>
</comment>
<comment type="catalytic activity">
    <reaction evidence="9">
        <text>ATP + H2O = ADP + phosphate + H(+)</text>
        <dbReference type="Rhea" id="RHEA:13065"/>
        <dbReference type="ChEBI" id="CHEBI:15377"/>
        <dbReference type="ChEBI" id="CHEBI:15378"/>
        <dbReference type="ChEBI" id="CHEBI:30616"/>
        <dbReference type="ChEBI" id="CHEBI:43474"/>
        <dbReference type="ChEBI" id="CHEBI:456216"/>
        <dbReference type="EC" id="5.6.2.4"/>
    </reaction>
</comment>
<dbReference type="InterPro" id="IPR032830">
    <property type="entry name" value="XPB/Ssl2_N"/>
</dbReference>
<evidence type="ECO:0000256" key="5">
    <source>
        <dbReference type="ARBA" id="ARBA00022840"/>
    </source>
</evidence>
<dbReference type="CDD" id="cd18029">
    <property type="entry name" value="DEXHc_XPB"/>
    <property type="match status" value="1"/>
</dbReference>
<dbReference type="InterPro" id="IPR032438">
    <property type="entry name" value="ERCC3_RAD25_C"/>
</dbReference>
<keyword evidence="5" id="KW-0067">ATP-binding</keyword>
<dbReference type="InterPro" id="IPR006935">
    <property type="entry name" value="Helicase/UvrB_N"/>
</dbReference>
<evidence type="ECO:0000256" key="4">
    <source>
        <dbReference type="ARBA" id="ARBA00022806"/>
    </source>
</evidence>
<comment type="caution">
    <text evidence="12">The sequence shown here is derived from an EMBL/GenBank/DDBJ whole genome shotgun (WGS) entry which is preliminary data.</text>
</comment>